<keyword evidence="3" id="KW-1185">Reference proteome</keyword>
<sequence>MDRKDREALRRNAEQAQEAHLDPFDVAEDIHAFVELWWGSIPQEDGRTDDWIEANAALCVLNAKREEHHARAVKYGEGSGGPNAKAAKVRREYALLLARKHCADETNVSRAARRVHTQWAKAGLTPPAVDTIRNYLKTNRESWAAAFSAQNDPANLSPRTETGGSDARTQGRHDPSSRPRGSAT</sequence>
<protein>
    <submittedName>
        <fullName evidence="2">Uncharacterized protein</fullName>
    </submittedName>
</protein>
<name>A0A1I6PQI9_9RHOB</name>
<feature type="compositionally biased region" description="Polar residues" evidence="1">
    <location>
        <begin position="148"/>
        <end position="163"/>
    </location>
</feature>
<dbReference type="RefSeq" id="WP_143015343.1">
    <property type="nucleotide sequence ID" value="NZ_FNCL01000002.1"/>
</dbReference>
<evidence type="ECO:0000313" key="2">
    <source>
        <dbReference type="EMBL" id="SFS42454.1"/>
    </source>
</evidence>
<proteinExistence type="predicted"/>
<dbReference type="Proteomes" id="UP000199392">
    <property type="component" value="Unassembled WGS sequence"/>
</dbReference>
<evidence type="ECO:0000313" key="3">
    <source>
        <dbReference type="Proteomes" id="UP000199392"/>
    </source>
</evidence>
<dbReference type="STRING" id="311180.SAMN04488050_101700"/>
<evidence type="ECO:0000256" key="1">
    <source>
        <dbReference type="SAM" id="MobiDB-lite"/>
    </source>
</evidence>
<dbReference type="EMBL" id="FOZW01000001">
    <property type="protein sequence ID" value="SFS42454.1"/>
    <property type="molecule type" value="Genomic_DNA"/>
</dbReference>
<accession>A0A1I6PQI9</accession>
<organism evidence="2 3">
    <name type="scientific">Alloyangia pacifica</name>
    <dbReference type="NCBI Taxonomy" id="311180"/>
    <lineage>
        <taxon>Bacteria</taxon>
        <taxon>Pseudomonadati</taxon>
        <taxon>Pseudomonadota</taxon>
        <taxon>Alphaproteobacteria</taxon>
        <taxon>Rhodobacterales</taxon>
        <taxon>Roseobacteraceae</taxon>
        <taxon>Alloyangia</taxon>
    </lineage>
</organism>
<dbReference type="AlphaFoldDB" id="A0A1I6PQI9"/>
<gene>
    <name evidence="2" type="ORF">SAMN04488050_101700</name>
</gene>
<feature type="region of interest" description="Disordered" evidence="1">
    <location>
        <begin position="146"/>
        <end position="184"/>
    </location>
</feature>
<reference evidence="3" key="1">
    <citation type="submission" date="2016-10" db="EMBL/GenBank/DDBJ databases">
        <authorList>
            <person name="Varghese N."/>
            <person name="Submissions S."/>
        </authorList>
    </citation>
    <scope>NUCLEOTIDE SEQUENCE [LARGE SCALE GENOMIC DNA]</scope>
    <source>
        <strain evidence="3">DSM 26894</strain>
    </source>
</reference>